<accession>A0A1A0HFV2</accession>
<dbReference type="STRING" id="869754.A0A1A0HFV2"/>
<dbReference type="PANTHER" id="PTHR34065:SF1">
    <property type="entry name" value="CELL DIVISION CONTROL PROTEIN 14"/>
    <property type="match status" value="1"/>
</dbReference>
<name>A0A1A0HFV2_9ASCO</name>
<organism evidence="1 2">
    <name type="scientific">Metschnikowia bicuspidata var. bicuspidata NRRL YB-4993</name>
    <dbReference type="NCBI Taxonomy" id="869754"/>
    <lineage>
        <taxon>Eukaryota</taxon>
        <taxon>Fungi</taxon>
        <taxon>Dikarya</taxon>
        <taxon>Ascomycota</taxon>
        <taxon>Saccharomycotina</taxon>
        <taxon>Pichiomycetes</taxon>
        <taxon>Metschnikowiaceae</taxon>
        <taxon>Metschnikowia</taxon>
    </lineage>
</organism>
<dbReference type="OrthoDB" id="5357220at2759"/>
<evidence type="ECO:0000313" key="2">
    <source>
        <dbReference type="Proteomes" id="UP000092555"/>
    </source>
</evidence>
<dbReference type="Proteomes" id="UP000092555">
    <property type="component" value="Unassembled WGS sequence"/>
</dbReference>
<reference evidence="1 2" key="1">
    <citation type="submission" date="2016-05" db="EMBL/GenBank/DDBJ databases">
        <title>Comparative genomics of biotechnologically important yeasts.</title>
        <authorList>
            <consortium name="DOE Joint Genome Institute"/>
            <person name="Riley R."/>
            <person name="Haridas S."/>
            <person name="Wolfe K.H."/>
            <person name="Lopes M.R."/>
            <person name="Hittinger C.T."/>
            <person name="Goker M."/>
            <person name="Salamov A."/>
            <person name="Wisecaver J."/>
            <person name="Long T.M."/>
            <person name="Aerts A.L."/>
            <person name="Barry K."/>
            <person name="Choi C."/>
            <person name="Clum A."/>
            <person name="Coughlan A.Y."/>
            <person name="Deshpande S."/>
            <person name="Douglass A.P."/>
            <person name="Hanson S.J."/>
            <person name="Klenk H.-P."/>
            <person name="LaButti K."/>
            <person name="Lapidus A."/>
            <person name="Lindquist E."/>
            <person name="Lipzen A."/>
            <person name="Meier-kolthoff J.P."/>
            <person name="Ohm R.A."/>
            <person name="Otillar R.P."/>
            <person name="Pangilinan J."/>
            <person name="Peng Y."/>
            <person name="Rokas A."/>
            <person name="Rosa C.A."/>
            <person name="Scheuner C."/>
            <person name="Sibirny A.A."/>
            <person name="Slot J.C."/>
            <person name="Stielow J.B."/>
            <person name="Sun H."/>
            <person name="Kurtzman C.P."/>
            <person name="Blackwell M."/>
            <person name="Grigoriev I.V."/>
            <person name="Jeffries T.W."/>
        </authorList>
    </citation>
    <scope>NUCLEOTIDE SEQUENCE [LARGE SCALE GENOMIC DNA]</scope>
    <source>
        <strain evidence="1 2">NRRL YB-4993</strain>
    </source>
</reference>
<proteinExistence type="predicted"/>
<dbReference type="RefSeq" id="XP_018713362.1">
    <property type="nucleotide sequence ID" value="XM_018855406.1"/>
</dbReference>
<dbReference type="GO" id="GO:0051301">
    <property type="term" value="P:cell division"/>
    <property type="evidence" value="ECO:0007669"/>
    <property type="project" value="UniProtKB-KW"/>
</dbReference>
<dbReference type="EMBL" id="LXTC01000001">
    <property type="protein sequence ID" value="OBA22881.1"/>
    <property type="molecule type" value="Genomic_DNA"/>
</dbReference>
<sequence length="251" mass="28551">MEKDLEGILDHLNSRIHQKISRGLDSLENFLKSFVPSIRKYHRSSFLDNKLASLIALQNNFQYNLASGFMLVYSTFSKSSEKIDDYVLIKTNYLLSGILLIHPESRALFGRGQSMALMLSFLNSKSSAILEDLSISFVSLFIHILMKNLKNVRLFEANNGCQLLIHHLSILPANSCETSTKESDTSRQRNLHFKVIEFLIFYLADETELLDLPQNVGAHSMSVREKADLLRPQFPGIDDLIKNLSDLTSLR</sequence>
<keyword evidence="1" id="KW-0131">Cell cycle</keyword>
<keyword evidence="2" id="KW-1185">Reference proteome</keyword>
<evidence type="ECO:0000313" key="1">
    <source>
        <dbReference type="EMBL" id="OBA22881.1"/>
    </source>
</evidence>
<protein>
    <submittedName>
        <fullName evidence="1">Cell division control 14, SIN component</fullName>
    </submittedName>
</protein>
<dbReference type="Pfam" id="PF08045">
    <property type="entry name" value="CDC14"/>
    <property type="match status" value="1"/>
</dbReference>
<dbReference type="AlphaFoldDB" id="A0A1A0HFV2"/>
<dbReference type="GeneID" id="30028382"/>
<gene>
    <name evidence="1" type="ORF">METBIDRAFT_29459</name>
</gene>
<keyword evidence="1" id="KW-0132">Cell division</keyword>
<comment type="caution">
    <text evidence="1">The sequence shown here is derived from an EMBL/GenBank/DDBJ whole genome shotgun (WGS) entry which is preliminary data.</text>
</comment>
<dbReference type="InterPro" id="IPR012535">
    <property type="entry name" value="Cell_div_Cdc14"/>
</dbReference>
<dbReference type="PANTHER" id="PTHR34065">
    <property type="entry name" value="CELL DIVISION CONTROL PROTEIN 14"/>
    <property type="match status" value="1"/>
</dbReference>